<reference evidence="2 3" key="1">
    <citation type="submission" date="2024-09" db="EMBL/GenBank/DDBJ databases">
        <authorList>
            <person name="Sun Q."/>
            <person name="Mori K."/>
        </authorList>
    </citation>
    <scope>NUCLEOTIDE SEQUENCE [LARGE SCALE GENOMIC DNA]</scope>
    <source>
        <strain evidence="2 3">CGMCC 1.15906</strain>
    </source>
</reference>
<feature type="transmembrane region" description="Helical" evidence="1">
    <location>
        <begin position="116"/>
        <end position="136"/>
    </location>
</feature>
<feature type="transmembrane region" description="Helical" evidence="1">
    <location>
        <begin position="24"/>
        <end position="46"/>
    </location>
</feature>
<comment type="caution">
    <text evidence="2">The sequence shown here is derived from an EMBL/GenBank/DDBJ whole genome shotgun (WGS) entry which is preliminary data.</text>
</comment>
<gene>
    <name evidence="2" type="ORF">ACFFGN_09115</name>
</gene>
<dbReference type="RefSeq" id="WP_380045226.1">
    <property type="nucleotide sequence ID" value="NZ_JBHLTC010000010.1"/>
</dbReference>
<accession>A0ABV6QHW0</accession>
<name>A0ABV6QHW0_9ACTN</name>
<proteinExistence type="predicted"/>
<feature type="transmembrane region" description="Helical" evidence="1">
    <location>
        <begin position="58"/>
        <end position="79"/>
    </location>
</feature>
<dbReference type="EMBL" id="JBHLTC010000010">
    <property type="protein sequence ID" value="MFC0624221.1"/>
    <property type="molecule type" value="Genomic_DNA"/>
</dbReference>
<dbReference type="Proteomes" id="UP001589890">
    <property type="component" value="Unassembled WGS sequence"/>
</dbReference>
<evidence type="ECO:0000313" key="3">
    <source>
        <dbReference type="Proteomes" id="UP001589890"/>
    </source>
</evidence>
<feature type="transmembrane region" description="Helical" evidence="1">
    <location>
        <begin position="91"/>
        <end position="109"/>
    </location>
</feature>
<keyword evidence="3" id="KW-1185">Reference proteome</keyword>
<organism evidence="2 3">
    <name type="scientific">Kribbella deserti</name>
    <dbReference type="NCBI Taxonomy" id="1926257"/>
    <lineage>
        <taxon>Bacteria</taxon>
        <taxon>Bacillati</taxon>
        <taxon>Actinomycetota</taxon>
        <taxon>Actinomycetes</taxon>
        <taxon>Propionibacteriales</taxon>
        <taxon>Kribbellaceae</taxon>
        <taxon>Kribbella</taxon>
    </lineage>
</organism>
<evidence type="ECO:0000256" key="1">
    <source>
        <dbReference type="SAM" id="Phobius"/>
    </source>
</evidence>
<keyword evidence="1" id="KW-0812">Transmembrane</keyword>
<keyword evidence="1" id="KW-1133">Transmembrane helix</keyword>
<evidence type="ECO:0000313" key="2">
    <source>
        <dbReference type="EMBL" id="MFC0624221.1"/>
    </source>
</evidence>
<sequence length="144" mass="15070">MSADDEPAEAEKRARYGVPPMPPVVLLAVVGVLCGFVMVALVWLSGKGCERVRDTTNCGAIGLPLLVLTVAVAIVLGAIALKRLAIENPALIAFLGVLFLCVVVVGLLADRLYSTWTLLVVPGLAAVTFVLAHLLARALNRADA</sequence>
<keyword evidence="1" id="KW-0472">Membrane</keyword>
<protein>
    <submittedName>
        <fullName evidence="2">Uncharacterized protein</fullName>
    </submittedName>
</protein>